<dbReference type="InterPro" id="IPR003123">
    <property type="entry name" value="VPS9"/>
</dbReference>
<feature type="domain" description="VPS9" evidence="2">
    <location>
        <begin position="192"/>
        <end position="334"/>
    </location>
</feature>
<proteinExistence type="predicted"/>
<evidence type="ECO:0000256" key="1">
    <source>
        <dbReference type="SAM" id="MobiDB-lite"/>
    </source>
</evidence>
<dbReference type="GO" id="GO:0031267">
    <property type="term" value="F:small GTPase binding"/>
    <property type="evidence" value="ECO:0007669"/>
    <property type="project" value="TreeGrafter"/>
</dbReference>
<reference evidence="3" key="1">
    <citation type="submission" date="2018-07" db="EMBL/GenBank/DDBJ databases">
        <authorList>
            <person name="Quirk P.G."/>
            <person name="Krulwich T.A."/>
        </authorList>
    </citation>
    <scope>NUCLEOTIDE SEQUENCE</scope>
    <source>
        <strain evidence="3">Anand</strain>
    </source>
</reference>
<organism evidence="3">
    <name type="scientific">Theileria annulata</name>
    <dbReference type="NCBI Taxonomy" id="5874"/>
    <lineage>
        <taxon>Eukaryota</taxon>
        <taxon>Sar</taxon>
        <taxon>Alveolata</taxon>
        <taxon>Apicomplexa</taxon>
        <taxon>Aconoidasida</taxon>
        <taxon>Piroplasmida</taxon>
        <taxon>Theileriidae</taxon>
        <taxon>Theileria</taxon>
    </lineage>
</organism>
<dbReference type="EMBL" id="UIVS01000002">
    <property type="protein sequence ID" value="SVP91314.1"/>
    <property type="molecule type" value="Genomic_DNA"/>
</dbReference>
<evidence type="ECO:0000313" key="4">
    <source>
        <dbReference type="EMBL" id="SVP91314.1"/>
    </source>
</evidence>
<evidence type="ECO:0000259" key="2">
    <source>
        <dbReference type="PROSITE" id="PS51205"/>
    </source>
</evidence>
<dbReference type="PROSITE" id="PS51205">
    <property type="entry name" value="VPS9"/>
    <property type="match status" value="1"/>
</dbReference>
<dbReference type="PANTHER" id="PTHR23101:SF25">
    <property type="entry name" value="GTPASE-ACTIVATING PROTEIN AND VPS9 DOMAIN-CONTAINING PROTEIN 1"/>
    <property type="match status" value="1"/>
</dbReference>
<dbReference type="Gene3D" id="1.20.1050.80">
    <property type="entry name" value="VPS9 domain"/>
    <property type="match status" value="1"/>
</dbReference>
<dbReference type="GO" id="GO:0005085">
    <property type="term" value="F:guanyl-nucleotide exchange factor activity"/>
    <property type="evidence" value="ECO:0007669"/>
    <property type="project" value="InterPro"/>
</dbReference>
<accession>A0A3B0N721</accession>
<dbReference type="SUPFAM" id="SSF109993">
    <property type="entry name" value="VPS9 domain"/>
    <property type="match status" value="1"/>
</dbReference>
<dbReference type="AlphaFoldDB" id="A0A3B0N721"/>
<dbReference type="PANTHER" id="PTHR23101">
    <property type="entry name" value="RAB GDP/GTP EXCHANGE FACTOR"/>
    <property type="match status" value="1"/>
</dbReference>
<evidence type="ECO:0000313" key="3">
    <source>
        <dbReference type="EMBL" id="SVP90786.1"/>
    </source>
</evidence>
<name>A0A3B0N721_THEAN</name>
<gene>
    <name evidence="3" type="ORF">TAT_000149700</name>
    <name evidence="4" type="ORF">TAV_000149800</name>
</gene>
<dbReference type="SMART" id="SM00167">
    <property type="entry name" value="VPS9"/>
    <property type="match status" value="1"/>
</dbReference>
<dbReference type="EMBL" id="UIVT01000002">
    <property type="protein sequence ID" value="SVP90786.1"/>
    <property type="molecule type" value="Genomic_DNA"/>
</dbReference>
<dbReference type="GO" id="GO:0016192">
    <property type="term" value="P:vesicle-mediated transport"/>
    <property type="evidence" value="ECO:0007669"/>
    <property type="project" value="InterPro"/>
</dbReference>
<dbReference type="Gene3D" id="1.10.246.120">
    <property type="match status" value="1"/>
</dbReference>
<dbReference type="GO" id="GO:0005829">
    <property type="term" value="C:cytosol"/>
    <property type="evidence" value="ECO:0007669"/>
    <property type="project" value="TreeGrafter"/>
</dbReference>
<dbReference type="VEuPathDB" id="PiroplasmaDB:TA14470"/>
<dbReference type="Pfam" id="PF02204">
    <property type="entry name" value="VPS9"/>
    <property type="match status" value="1"/>
</dbReference>
<protein>
    <submittedName>
        <fullName evidence="3">Vacuolar-protein sorting-associated protein, putative</fullName>
    </submittedName>
</protein>
<dbReference type="InterPro" id="IPR045046">
    <property type="entry name" value="Vps9-like"/>
</dbReference>
<dbReference type="InterPro" id="IPR037191">
    <property type="entry name" value="VPS9_dom_sf"/>
</dbReference>
<dbReference type="GO" id="GO:0030139">
    <property type="term" value="C:endocytic vesicle"/>
    <property type="evidence" value="ECO:0007669"/>
    <property type="project" value="TreeGrafter"/>
</dbReference>
<feature type="region of interest" description="Disordered" evidence="1">
    <location>
        <begin position="1"/>
        <end position="41"/>
    </location>
</feature>
<sequence>MVQEFELSDSPTLQENVKLSPEKTVSPMNYTSEEDTERSWNFSARDESSSFGYHKELNNTVRMDTTLDSSHSLSYTDSCETYNSSTESLDSSTYIRPETPYNKFLERLKDPSCHDIVTAIKGLVVMLPGNMVRSEVATISHNFIDIYAPKLLSLEIFSKLTDEEKTETVECFEKFTMQKLYPQCYRMDPMDAIEDERLQIQMLCLNWIEPHHLEITTMGDVNILKEAQNHLRNLYKYRSPRDKLIIILNFCRLVVYSIQKVTYPFRLLDVSCDEAFPLLILTIILTNPVELQSCIEFIQYFRHPSRHISEEAYAFTLLVSAVEFIREIGTSSHLKINTQDFQNKYNQNKLKYESRLQRLNSLVKTNSTETASNNIRNPVNNSVNNNTNSANLFDQLKKFNLSTLFKMPLFKQDRKDVYDIIETLEYLESYLLDLPLTYQFKEDSLDPPDLVSDWRALVAMKKHITETIAIVKTQAKKLL</sequence>